<protein>
    <submittedName>
        <fullName evidence="2">Uncharacterized protein</fullName>
    </submittedName>
</protein>
<accession>A0A9P7FTY8</accession>
<comment type="caution">
    <text evidence="2">The sequence shown here is derived from an EMBL/GenBank/DDBJ whole genome shotgun (WGS) entry which is preliminary data.</text>
</comment>
<dbReference type="Proteomes" id="UP000717328">
    <property type="component" value="Unassembled WGS sequence"/>
</dbReference>
<feature type="region of interest" description="Disordered" evidence="1">
    <location>
        <begin position="1"/>
        <end position="29"/>
    </location>
</feature>
<gene>
    <name evidence="2" type="ORF">H0H81_008771</name>
</gene>
<proteinExistence type="predicted"/>
<evidence type="ECO:0000313" key="3">
    <source>
        <dbReference type="Proteomes" id="UP000717328"/>
    </source>
</evidence>
<reference evidence="2" key="1">
    <citation type="submission" date="2021-02" db="EMBL/GenBank/DDBJ databases">
        <authorList>
            <person name="Nieuwenhuis M."/>
            <person name="Van De Peppel L.J.J."/>
        </authorList>
    </citation>
    <scope>NUCLEOTIDE SEQUENCE</scope>
    <source>
        <strain evidence="2">D49</strain>
    </source>
</reference>
<dbReference type="AlphaFoldDB" id="A0A9P7FTY8"/>
<keyword evidence="3" id="KW-1185">Reference proteome</keyword>
<reference evidence="2" key="2">
    <citation type="submission" date="2021-10" db="EMBL/GenBank/DDBJ databases">
        <title>Phylogenomics reveals ancestral predisposition of the termite-cultivated fungus Termitomyces towards a domesticated lifestyle.</title>
        <authorList>
            <person name="Auxier B."/>
            <person name="Grum-Grzhimaylo A."/>
            <person name="Cardenas M.E."/>
            <person name="Lodge J.D."/>
            <person name="Laessoe T."/>
            <person name="Pedersen O."/>
            <person name="Smith M.E."/>
            <person name="Kuyper T.W."/>
            <person name="Franco-Molano E.A."/>
            <person name="Baroni T.J."/>
            <person name="Aanen D.K."/>
        </authorList>
    </citation>
    <scope>NUCLEOTIDE SEQUENCE</scope>
    <source>
        <strain evidence="2">D49</strain>
    </source>
</reference>
<organism evidence="2 3">
    <name type="scientific">Sphagnurus paluster</name>
    <dbReference type="NCBI Taxonomy" id="117069"/>
    <lineage>
        <taxon>Eukaryota</taxon>
        <taxon>Fungi</taxon>
        <taxon>Dikarya</taxon>
        <taxon>Basidiomycota</taxon>
        <taxon>Agaricomycotina</taxon>
        <taxon>Agaricomycetes</taxon>
        <taxon>Agaricomycetidae</taxon>
        <taxon>Agaricales</taxon>
        <taxon>Tricholomatineae</taxon>
        <taxon>Lyophyllaceae</taxon>
        <taxon>Sphagnurus</taxon>
    </lineage>
</organism>
<feature type="compositionally biased region" description="Basic and acidic residues" evidence="1">
    <location>
        <begin position="8"/>
        <end position="20"/>
    </location>
</feature>
<name>A0A9P7FTY8_9AGAR</name>
<evidence type="ECO:0000256" key="1">
    <source>
        <dbReference type="SAM" id="MobiDB-lite"/>
    </source>
</evidence>
<sequence length="119" mass="12247">MAAPTLMKAEEVSMSKDIGRQARKASKGWGKGVGRVGGLEGTVGTGAFAGIVGEGLVLAAGADEDDDEDEDDEEASCRASGLCLLCGVERPAEASFLHETLAGPSEKMSKAIGCIKYRV</sequence>
<evidence type="ECO:0000313" key="2">
    <source>
        <dbReference type="EMBL" id="KAG5636213.1"/>
    </source>
</evidence>
<dbReference type="EMBL" id="JABCKI010005962">
    <property type="protein sequence ID" value="KAG5636213.1"/>
    <property type="molecule type" value="Genomic_DNA"/>
</dbReference>